<dbReference type="PANTHER" id="PTHR11941:SF45">
    <property type="entry name" value="ENOYL-COA DELTA ISOMERASE 1, MITOCHONDRIAL"/>
    <property type="match status" value="1"/>
</dbReference>
<dbReference type="RefSeq" id="WP_344489228.1">
    <property type="nucleotide sequence ID" value="NZ_BAAAQX010000033.1"/>
</dbReference>
<dbReference type="CDD" id="cd06558">
    <property type="entry name" value="crotonase-like"/>
    <property type="match status" value="1"/>
</dbReference>
<name>A0ABN3CVW7_9ACTN</name>
<dbReference type="Gene3D" id="3.90.226.10">
    <property type="entry name" value="2-enoyl-CoA Hydratase, Chain A, domain 1"/>
    <property type="match status" value="1"/>
</dbReference>
<organism evidence="1 2">
    <name type="scientific">Nonomuraea monospora</name>
    <dbReference type="NCBI Taxonomy" id="568818"/>
    <lineage>
        <taxon>Bacteria</taxon>
        <taxon>Bacillati</taxon>
        <taxon>Actinomycetota</taxon>
        <taxon>Actinomycetes</taxon>
        <taxon>Streptosporangiales</taxon>
        <taxon>Streptosporangiaceae</taxon>
        <taxon>Nonomuraea</taxon>
    </lineage>
</organism>
<keyword evidence="2" id="KW-1185">Reference proteome</keyword>
<comment type="caution">
    <text evidence="1">The sequence shown here is derived from an EMBL/GenBank/DDBJ whole genome shotgun (WGS) entry which is preliminary data.</text>
</comment>
<reference evidence="1 2" key="1">
    <citation type="journal article" date="2019" name="Int. J. Syst. Evol. Microbiol.">
        <title>The Global Catalogue of Microorganisms (GCM) 10K type strain sequencing project: providing services to taxonomists for standard genome sequencing and annotation.</title>
        <authorList>
            <consortium name="The Broad Institute Genomics Platform"/>
            <consortium name="The Broad Institute Genome Sequencing Center for Infectious Disease"/>
            <person name="Wu L."/>
            <person name="Ma J."/>
        </authorList>
    </citation>
    <scope>NUCLEOTIDE SEQUENCE [LARGE SCALE GENOMIC DNA]</scope>
    <source>
        <strain evidence="1 2">JCM 16114</strain>
    </source>
</reference>
<dbReference type="PANTHER" id="PTHR11941">
    <property type="entry name" value="ENOYL-COA HYDRATASE-RELATED"/>
    <property type="match status" value="1"/>
</dbReference>
<gene>
    <name evidence="1" type="ORF">GCM10009850_089720</name>
</gene>
<accession>A0ABN3CVW7</accession>
<dbReference type="InterPro" id="IPR029045">
    <property type="entry name" value="ClpP/crotonase-like_dom_sf"/>
</dbReference>
<protein>
    <submittedName>
        <fullName evidence="1">Enoyl-CoA hydratase/isomerase family protein</fullName>
    </submittedName>
</protein>
<dbReference type="Proteomes" id="UP001499843">
    <property type="component" value="Unassembled WGS sequence"/>
</dbReference>
<evidence type="ECO:0000313" key="1">
    <source>
        <dbReference type="EMBL" id="GAA2213509.1"/>
    </source>
</evidence>
<dbReference type="EMBL" id="BAAAQX010000033">
    <property type="protein sequence ID" value="GAA2213509.1"/>
    <property type="molecule type" value="Genomic_DNA"/>
</dbReference>
<dbReference type="InterPro" id="IPR001753">
    <property type="entry name" value="Enoyl-CoA_hydra/iso"/>
</dbReference>
<dbReference type="SUPFAM" id="SSF52096">
    <property type="entry name" value="ClpP/crotonase"/>
    <property type="match status" value="1"/>
</dbReference>
<evidence type="ECO:0000313" key="2">
    <source>
        <dbReference type="Proteomes" id="UP001499843"/>
    </source>
</evidence>
<proteinExistence type="predicted"/>
<sequence length="245" mass="25708">MIETADHGGIAVLTLANGPVNVLDLELLSAVPEVLASVADARAVVVTGGGRAFSAGVDLKRIVEGGPGYVEKFLPALSEAVLALFGHPKPVVAAVNGHALAGGCVLAAACDVRLMSGGTIGLTELAAGVPFPTVPLEVMRHAVGPALDTMVLRAERLPAGRAAEIGLVHEVVEPDRLVTEALRRAEELCAVPSDVYAFSKRQLHTPALERVRAFQASDDVEVLRMWSSERTMATLRGYLASLRRP</sequence>
<dbReference type="Pfam" id="PF00378">
    <property type="entry name" value="ECH_1"/>
    <property type="match status" value="1"/>
</dbReference>